<dbReference type="SUPFAM" id="SSF55469">
    <property type="entry name" value="FMN-dependent nitroreductase-like"/>
    <property type="match status" value="1"/>
</dbReference>
<gene>
    <name evidence="6" type="ORF">ACFPOE_00700</name>
</gene>
<dbReference type="EMBL" id="JBHSMF010000002">
    <property type="protein sequence ID" value="MFC5496038.1"/>
    <property type="molecule type" value="Genomic_DNA"/>
</dbReference>
<dbReference type="InterPro" id="IPR023936">
    <property type="entry name" value="RutE-like"/>
</dbReference>
<feature type="domain" description="Nitroreductase" evidence="5">
    <location>
        <begin position="14"/>
        <end position="171"/>
    </location>
</feature>
<dbReference type="InterPro" id="IPR050461">
    <property type="entry name" value="Nitroreductase_HadB/RutE"/>
</dbReference>
<keyword evidence="3" id="KW-0521">NADP</keyword>
<dbReference type="PANTHER" id="PTHR43543">
    <property type="entry name" value="MALONIC SEMIALDEHYDE REDUCTASE RUTE-RELATED"/>
    <property type="match status" value="1"/>
</dbReference>
<keyword evidence="7" id="KW-1185">Reference proteome</keyword>
<evidence type="ECO:0000313" key="6">
    <source>
        <dbReference type="EMBL" id="MFC5496038.1"/>
    </source>
</evidence>
<dbReference type="GO" id="GO:0035527">
    <property type="term" value="F:3-hydroxypropionate dehydrogenase (NADP+) activity"/>
    <property type="evidence" value="ECO:0007669"/>
    <property type="project" value="UniProtKB-EC"/>
</dbReference>
<comment type="caution">
    <text evidence="6">The sequence shown here is derived from an EMBL/GenBank/DDBJ whole genome shotgun (WGS) entry which is preliminary data.</text>
</comment>
<accession>A0ABW0N875</accession>
<evidence type="ECO:0000256" key="1">
    <source>
        <dbReference type="ARBA" id="ARBA00022630"/>
    </source>
</evidence>
<dbReference type="CDD" id="cd02148">
    <property type="entry name" value="RutE-like"/>
    <property type="match status" value="1"/>
</dbReference>
<evidence type="ECO:0000259" key="5">
    <source>
        <dbReference type="Pfam" id="PF00881"/>
    </source>
</evidence>
<dbReference type="PANTHER" id="PTHR43543:SF1">
    <property type="entry name" value="MALONIC SEMIALDEHYDE REDUCTASE RUTE-RELATED"/>
    <property type="match status" value="1"/>
</dbReference>
<name>A0ABW0N875_9BURK</name>
<protein>
    <submittedName>
        <fullName evidence="6">Malonic semialdehyde reductase</fullName>
        <ecNumber evidence="6">1.1.1.298</ecNumber>
    </submittedName>
</protein>
<keyword evidence="1" id="KW-0285">Flavoprotein</keyword>
<dbReference type="Proteomes" id="UP001596037">
    <property type="component" value="Unassembled WGS sequence"/>
</dbReference>
<reference evidence="7" key="1">
    <citation type="journal article" date="2019" name="Int. J. Syst. Evol. Microbiol.">
        <title>The Global Catalogue of Microorganisms (GCM) 10K type strain sequencing project: providing services to taxonomists for standard genome sequencing and annotation.</title>
        <authorList>
            <consortium name="The Broad Institute Genomics Platform"/>
            <consortium name="The Broad Institute Genome Sequencing Center for Infectious Disease"/>
            <person name="Wu L."/>
            <person name="Ma J."/>
        </authorList>
    </citation>
    <scope>NUCLEOTIDE SEQUENCE [LARGE SCALE GENOMIC DNA]</scope>
    <source>
        <strain evidence="7">CCUG 57401</strain>
    </source>
</reference>
<dbReference type="InterPro" id="IPR029479">
    <property type="entry name" value="Nitroreductase"/>
</dbReference>
<dbReference type="Gene3D" id="3.40.109.10">
    <property type="entry name" value="NADH Oxidase"/>
    <property type="match status" value="1"/>
</dbReference>
<evidence type="ECO:0000256" key="2">
    <source>
        <dbReference type="ARBA" id="ARBA00022643"/>
    </source>
</evidence>
<dbReference type="EC" id="1.1.1.298" evidence="6"/>
<dbReference type="InterPro" id="IPR000415">
    <property type="entry name" value="Nitroreductase-like"/>
</dbReference>
<proteinExistence type="predicted"/>
<evidence type="ECO:0000256" key="4">
    <source>
        <dbReference type="ARBA" id="ARBA00023002"/>
    </source>
</evidence>
<organism evidence="6 7">
    <name type="scientific">Caenimonas terrae</name>
    <dbReference type="NCBI Taxonomy" id="696074"/>
    <lineage>
        <taxon>Bacteria</taxon>
        <taxon>Pseudomonadati</taxon>
        <taxon>Pseudomonadota</taxon>
        <taxon>Betaproteobacteria</taxon>
        <taxon>Burkholderiales</taxon>
        <taxon>Comamonadaceae</taxon>
        <taxon>Caenimonas</taxon>
    </lineage>
</organism>
<evidence type="ECO:0000256" key="3">
    <source>
        <dbReference type="ARBA" id="ARBA00022857"/>
    </source>
</evidence>
<evidence type="ECO:0000313" key="7">
    <source>
        <dbReference type="Proteomes" id="UP001596037"/>
    </source>
</evidence>
<keyword evidence="2" id="KW-0288">FMN</keyword>
<dbReference type="RefSeq" id="WP_376848072.1">
    <property type="nucleotide sequence ID" value="NZ_JBHSMF010000002.1"/>
</dbReference>
<sequence length="194" mass="21374">MKVSDECIDRLFRQARTANGFLDKPVPLELLQQAYDIAKMGATSMNTQPTRYVFLQSKQARARLLPALSPGNLDKTRDAPVTVIVANDTKFYEHMPQVWHKPGAKENFEGNAALAQATAVRNGTLGGAYFMIACRAVGLDCGPMSGVDLARVNAEFFPDGRLQANFLINIGYGDDSKLFDRNPRLSFEQACSIL</sequence>
<dbReference type="Pfam" id="PF00881">
    <property type="entry name" value="Nitroreductase"/>
    <property type="match status" value="1"/>
</dbReference>
<dbReference type="NCBIfam" id="NF003768">
    <property type="entry name" value="PRK05365.1"/>
    <property type="match status" value="1"/>
</dbReference>
<keyword evidence="4 6" id="KW-0560">Oxidoreductase</keyword>